<dbReference type="Proteomes" id="UP000245678">
    <property type="component" value="Unassembled WGS sequence"/>
</dbReference>
<reference evidence="1 2" key="1">
    <citation type="submission" date="2018-05" db="EMBL/GenBank/DDBJ databases">
        <title>Genomic Encyclopedia of Archaeal and Bacterial Type Strains, Phase II (KMG-II): from individual species to whole genera.</title>
        <authorList>
            <person name="Goeker M."/>
        </authorList>
    </citation>
    <scope>NUCLEOTIDE SEQUENCE [LARGE SCALE GENOMIC DNA]</scope>
    <source>
        <strain evidence="1 2">DSM 19975</strain>
    </source>
</reference>
<evidence type="ECO:0000313" key="2">
    <source>
        <dbReference type="Proteomes" id="UP000245678"/>
    </source>
</evidence>
<dbReference type="EMBL" id="QGHA01000002">
    <property type="protein sequence ID" value="PWK78782.1"/>
    <property type="molecule type" value="Genomic_DNA"/>
</dbReference>
<evidence type="ECO:0000313" key="1">
    <source>
        <dbReference type="EMBL" id="PWK78782.1"/>
    </source>
</evidence>
<protein>
    <recommendedName>
        <fullName evidence="3">Histidine kinase/DNA gyrase B/HSP90-like ATPase</fullName>
    </recommendedName>
</protein>
<gene>
    <name evidence="1" type="ORF">LX99_01234</name>
</gene>
<organism evidence="1 2">
    <name type="scientific">Mucilaginibacter oryzae</name>
    <dbReference type="NCBI Taxonomy" id="468058"/>
    <lineage>
        <taxon>Bacteria</taxon>
        <taxon>Pseudomonadati</taxon>
        <taxon>Bacteroidota</taxon>
        <taxon>Sphingobacteriia</taxon>
        <taxon>Sphingobacteriales</taxon>
        <taxon>Sphingobacteriaceae</taxon>
        <taxon>Mucilaginibacter</taxon>
    </lineage>
</organism>
<sequence length="182" mass="20883">MKKFIFNNETEGIYPLTLQITDYIKNIAKHLIDDDVSFRIRTILIELLTNSLKHHNDHVTQIEVSLKNNKLYLKKLDKGNPLQIKTTHDLLKWPLPAGTPAKSEIAVYGDDFGTLKGRLKNSNKLEFYTEDVNLQYVDREVINGLNEHYGLMIITRASDVFKYEYKPGTGANNFTSIIQLGN</sequence>
<dbReference type="AlphaFoldDB" id="A0A316HV24"/>
<dbReference type="RefSeq" id="WP_109607068.1">
    <property type="nucleotide sequence ID" value="NZ_QGHA01000002.1"/>
</dbReference>
<keyword evidence="2" id="KW-1185">Reference proteome</keyword>
<proteinExistence type="predicted"/>
<name>A0A316HV24_9SPHI</name>
<comment type="caution">
    <text evidence="1">The sequence shown here is derived from an EMBL/GenBank/DDBJ whole genome shotgun (WGS) entry which is preliminary data.</text>
</comment>
<evidence type="ECO:0008006" key="3">
    <source>
        <dbReference type="Google" id="ProtNLM"/>
    </source>
</evidence>
<accession>A0A316HV24</accession>